<evidence type="ECO:0000313" key="3">
    <source>
        <dbReference type="Proteomes" id="UP000799779"/>
    </source>
</evidence>
<gene>
    <name evidence="2" type="ORF">P154DRAFT_171595</name>
</gene>
<accession>A0A6A5VVJ7</accession>
<sequence length="154" mass="17180">MAPWKQQRATACRVSLLTSTPMMESIAFGRTAEHSRPLRDEPSRSRRFCASSPSDSKKTAAMSLEAPSVVAAPGTLARQRWSLRSPHAHGTSINMVPPQSIGWFAPRTALRAVRRPRAHDDHHIMATAPNRDLFVIRGTRHEQFQVPEDHQTAP</sequence>
<dbReference type="EMBL" id="ML977839">
    <property type="protein sequence ID" value="KAF1992709.1"/>
    <property type="molecule type" value="Genomic_DNA"/>
</dbReference>
<reference evidence="2" key="1">
    <citation type="journal article" date="2020" name="Stud. Mycol.">
        <title>101 Dothideomycetes genomes: a test case for predicting lifestyles and emergence of pathogens.</title>
        <authorList>
            <person name="Haridas S."/>
            <person name="Albert R."/>
            <person name="Binder M."/>
            <person name="Bloem J."/>
            <person name="Labutti K."/>
            <person name="Salamov A."/>
            <person name="Andreopoulos B."/>
            <person name="Baker S."/>
            <person name="Barry K."/>
            <person name="Bills G."/>
            <person name="Bluhm B."/>
            <person name="Cannon C."/>
            <person name="Castanera R."/>
            <person name="Culley D."/>
            <person name="Daum C."/>
            <person name="Ezra D."/>
            <person name="Gonzalez J."/>
            <person name="Henrissat B."/>
            <person name="Kuo A."/>
            <person name="Liang C."/>
            <person name="Lipzen A."/>
            <person name="Lutzoni F."/>
            <person name="Magnuson J."/>
            <person name="Mondo S."/>
            <person name="Nolan M."/>
            <person name="Ohm R."/>
            <person name="Pangilinan J."/>
            <person name="Park H.-J."/>
            <person name="Ramirez L."/>
            <person name="Alfaro M."/>
            <person name="Sun H."/>
            <person name="Tritt A."/>
            <person name="Yoshinaga Y."/>
            <person name="Zwiers L.-H."/>
            <person name="Turgeon B."/>
            <person name="Goodwin S."/>
            <person name="Spatafora J."/>
            <person name="Crous P."/>
            <person name="Grigoriev I."/>
        </authorList>
    </citation>
    <scope>NUCLEOTIDE SEQUENCE</scope>
    <source>
        <strain evidence="2">CBS 123094</strain>
    </source>
</reference>
<feature type="compositionally biased region" description="Basic and acidic residues" evidence="1">
    <location>
        <begin position="31"/>
        <end position="44"/>
    </location>
</feature>
<evidence type="ECO:0000313" key="2">
    <source>
        <dbReference type="EMBL" id="KAF1992709.1"/>
    </source>
</evidence>
<name>A0A6A5VVJ7_9PLEO</name>
<dbReference type="Proteomes" id="UP000799779">
    <property type="component" value="Unassembled WGS sequence"/>
</dbReference>
<feature type="region of interest" description="Disordered" evidence="1">
    <location>
        <begin position="31"/>
        <end position="60"/>
    </location>
</feature>
<proteinExistence type="predicted"/>
<keyword evidence="3" id="KW-1185">Reference proteome</keyword>
<dbReference type="AlphaFoldDB" id="A0A6A5VVJ7"/>
<protein>
    <submittedName>
        <fullName evidence="2">Uncharacterized protein</fullName>
    </submittedName>
</protein>
<evidence type="ECO:0000256" key="1">
    <source>
        <dbReference type="SAM" id="MobiDB-lite"/>
    </source>
</evidence>
<organism evidence="2 3">
    <name type="scientific">Amniculicola lignicola CBS 123094</name>
    <dbReference type="NCBI Taxonomy" id="1392246"/>
    <lineage>
        <taxon>Eukaryota</taxon>
        <taxon>Fungi</taxon>
        <taxon>Dikarya</taxon>
        <taxon>Ascomycota</taxon>
        <taxon>Pezizomycotina</taxon>
        <taxon>Dothideomycetes</taxon>
        <taxon>Pleosporomycetidae</taxon>
        <taxon>Pleosporales</taxon>
        <taxon>Amniculicolaceae</taxon>
        <taxon>Amniculicola</taxon>
    </lineage>
</organism>